<evidence type="ECO:0000313" key="2">
    <source>
        <dbReference type="EMBL" id="ASM75836.1"/>
    </source>
</evidence>
<evidence type="ECO:0000313" key="3">
    <source>
        <dbReference type="Proteomes" id="UP000199729"/>
    </source>
</evidence>
<dbReference type="Gene3D" id="3.30.2350.10">
    <property type="entry name" value="Pseudouridine synthase"/>
    <property type="match status" value="1"/>
</dbReference>
<dbReference type="Pfam" id="PF00849">
    <property type="entry name" value="PseudoU_synth_2"/>
    <property type="match status" value="1"/>
</dbReference>
<keyword evidence="3" id="KW-1185">Reference proteome</keyword>
<reference evidence="2 3" key="1">
    <citation type="submission" date="2017-07" db="EMBL/GenBank/DDBJ databases">
        <title>Complete Genome Sequence of the cosmetic ferment Vitreoscilla filiformis (ATCC15551).</title>
        <authorList>
            <person name="Contreras S."/>
            <person name="Sagory-Zalkind P."/>
            <person name="Blanquart H."/>
            <person name="Iltis A."/>
            <person name="Morand S.C."/>
        </authorList>
    </citation>
    <scope>NUCLEOTIDE SEQUENCE [LARGE SCALE GENOMIC DNA]</scope>
    <source>
        <strain evidence="2 3">ATCC 15551</strain>
    </source>
</reference>
<dbReference type="InterPro" id="IPR050188">
    <property type="entry name" value="RluA_PseudoU_synthase"/>
</dbReference>
<dbReference type="PANTHER" id="PTHR21600:SF84">
    <property type="entry name" value="PSEUDOURIDINE SYNTHASE RSUA_RLUA-LIKE DOMAIN-CONTAINING PROTEIN"/>
    <property type="match status" value="1"/>
</dbReference>
<dbReference type="KEGG" id="vff:VITFI_CDS0057"/>
<gene>
    <name evidence="2" type="ORF">VITFI_CDS0057</name>
</gene>
<proteinExistence type="predicted"/>
<dbReference type="PANTHER" id="PTHR21600">
    <property type="entry name" value="MITOCHONDRIAL RNA PSEUDOURIDINE SYNTHASE"/>
    <property type="match status" value="1"/>
</dbReference>
<feature type="domain" description="Pseudouridine synthase RsuA/RluA-like" evidence="1">
    <location>
        <begin position="101"/>
        <end position="249"/>
    </location>
</feature>
<dbReference type="InterPro" id="IPR020103">
    <property type="entry name" value="PsdUridine_synth_cat_dom_sf"/>
</dbReference>
<dbReference type="GO" id="GO:0009982">
    <property type="term" value="F:pseudouridine synthase activity"/>
    <property type="evidence" value="ECO:0007669"/>
    <property type="project" value="InterPro"/>
</dbReference>
<sequence>MKDIHKPAPKQGVNPCVVQIPPRRGGVPVHNIVDFLCERLPLVSRAQWLARLAAGGVLNAQGRPVAAQDPCPPGSWLWYWREVDEEPDIPFEAPVLFRDEHLVVADKPHFLPMTPKGRYARHTLLARLQATLGLDTLVPIHRLDRETAGVVVLCVRPQDRAAYQQLFRQRQVRKVYEAMAPWRSGCPWPQERHSRIVESPTHFMQRVEAPGEPNAHTTIELLAHDTHWGHYRLHPHTGQTHQLRVHMNALGLPLCGDRIYPLLQPEPPAGAAPDFSTPLQLLARRIEFTDPITGQVRTFSSQRTLQSFSDLYTVYTL</sequence>
<dbReference type="OrthoDB" id="9785808at2"/>
<dbReference type="InterPro" id="IPR006145">
    <property type="entry name" value="PsdUridine_synth_RsuA/RluA"/>
</dbReference>
<dbReference type="SUPFAM" id="SSF55120">
    <property type="entry name" value="Pseudouridine synthase"/>
    <property type="match status" value="1"/>
</dbReference>
<dbReference type="InterPro" id="IPR006224">
    <property type="entry name" value="PsdUridine_synth_RluA-like_CS"/>
</dbReference>
<dbReference type="GO" id="GO:0000455">
    <property type="term" value="P:enzyme-directed rRNA pseudouridine synthesis"/>
    <property type="evidence" value="ECO:0007669"/>
    <property type="project" value="TreeGrafter"/>
</dbReference>
<dbReference type="RefSeq" id="WP_089415297.1">
    <property type="nucleotide sequence ID" value="NZ_CP022423.1"/>
</dbReference>
<name>A0A221KA02_VITFI</name>
<evidence type="ECO:0000259" key="1">
    <source>
        <dbReference type="Pfam" id="PF00849"/>
    </source>
</evidence>
<dbReference type="GO" id="GO:0140098">
    <property type="term" value="F:catalytic activity, acting on RNA"/>
    <property type="evidence" value="ECO:0007669"/>
    <property type="project" value="UniProtKB-ARBA"/>
</dbReference>
<dbReference type="AlphaFoldDB" id="A0A221KA02"/>
<dbReference type="EMBL" id="CP022423">
    <property type="protein sequence ID" value="ASM75836.1"/>
    <property type="molecule type" value="Genomic_DNA"/>
</dbReference>
<organism evidence="2 3">
    <name type="scientific">Vitreoscilla filiformis</name>
    <dbReference type="NCBI Taxonomy" id="63"/>
    <lineage>
        <taxon>Bacteria</taxon>
        <taxon>Pseudomonadati</taxon>
        <taxon>Pseudomonadota</taxon>
        <taxon>Betaproteobacteria</taxon>
        <taxon>Neisseriales</taxon>
        <taxon>Neisseriaceae</taxon>
        <taxon>Vitreoscilla</taxon>
    </lineage>
</organism>
<protein>
    <submittedName>
        <fullName evidence="2">Pseudouridine synthase</fullName>
    </submittedName>
</protein>
<accession>A0A221KA02</accession>
<dbReference type="PROSITE" id="PS01129">
    <property type="entry name" value="PSI_RLU"/>
    <property type="match status" value="1"/>
</dbReference>
<dbReference type="Proteomes" id="UP000199729">
    <property type="component" value="Chromosome"/>
</dbReference>
<dbReference type="GO" id="GO:0003723">
    <property type="term" value="F:RNA binding"/>
    <property type="evidence" value="ECO:0007669"/>
    <property type="project" value="InterPro"/>
</dbReference>